<feature type="domain" description="VPS9" evidence="6">
    <location>
        <begin position="227"/>
        <end position="370"/>
    </location>
</feature>
<dbReference type="PROSITE" id="PS51036">
    <property type="entry name" value="ZF_A20"/>
    <property type="match status" value="1"/>
</dbReference>
<evidence type="ECO:0000313" key="8">
    <source>
        <dbReference type="Proteomes" id="UP001217089"/>
    </source>
</evidence>
<dbReference type="InterPro" id="IPR003123">
    <property type="entry name" value="VPS9"/>
</dbReference>
<evidence type="ECO:0000256" key="3">
    <source>
        <dbReference type="ARBA" id="ARBA00022833"/>
    </source>
</evidence>
<evidence type="ECO:0000259" key="5">
    <source>
        <dbReference type="PROSITE" id="PS51036"/>
    </source>
</evidence>
<dbReference type="Pfam" id="PF02204">
    <property type="entry name" value="VPS9"/>
    <property type="match status" value="1"/>
</dbReference>
<organism evidence="7 8">
    <name type="scientific">Tegillarca granosa</name>
    <name type="common">Malaysian cockle</name>
    <name type="synonym">Anadara granosa</name>
    <dbReference type="NCBI Taxonomy" id="220873"/>
    <lineage>
        <taxon>Eukaryota</taxon>
        <taxon>Metazoa</taxon>
        <taxon>Spiralia</taxon>
        <taxon>Lophotrochozoa</taxon>
        <taxon>Mollusca</taxon>
        <taxon>Bivalvia</taxon>
        <taxon>Autobranchia</taxon>
        <taxon>Pteriomorphia</taxon>
        <taxon>Arcoida</taxon>
        <taxon>Arcoidea</taxon>
        <taxon>Arcidae</taxon>
        <taxon>Tegillarca</taxon>
    </lineage>
</organism>
<gene>
    <name evidence="7" type="ORF">KUTeg_009627</name>
</gene>
<feature type="compositionally biased region" description="Basic and acidic residues" evidence="4">
    <location>
        <begin position="502"/>
        <end position="513"/>
    </location>
</feature>
<dbReference type="PANTHER" id="PTHR23101:SF122">
    <property type="entry name" value="RABAPTIN-5-ASSOCIATED EXCHANGE FACTOR FOR RAB5"/>
    <property type="match status" value="1"/>
</dbReference>
<sequence>MNFNNKKSKKSFHIDKDDLLCKNGCGFYGNPQWQGFCSKCYREVYQPAREAQLQHDSQKKSSKDTKRESGEVAPTFSRFEEKKTQQSNKRSNTVKSLFRKTPSKDQVSQDPAVPQKREIKRVSLETQQVGSEFAEFLKRFPKNTALDVSKYIKAIVDRVTNNSDSPIEELSEMIQDFYQNIQERIDTQSLYRGLSQDMLDKLMDYLERYIMVRIYTLVFCPPSTNDEEKDLQMQNHIRSLHWITSQQLDTLINDHDIEVRQLVDKAITEIIDMNAKKAPQDKLSCITKCSQCIFEVLSKSKLGPANADDFLPALIFIVLKANPPLLQSNIQYITRFSNPSRLMSGEAGYFFTNLCCAVSFIENITAESLSLTQEQYNRYMSGEAVPPQNGNEYMCEGLRLMYENLKTLAELRQRQEKVMADTLQLQQDMKEFKESFKKEIKNVLERTPLTIKPSKVKVDIDAETEDVSNLPPPLLPEQFVMESSKEQEQCVVDQSNNSCDEDTSRTDEQKLESSLDPTEMVMTDDFKLSQQGLQT</sequence>
<protein>
    <recommendedName>
        <fullName evidence="9">Rab5 GDP/GTP exchange factor</fullName>
    </recommendedName>
</protein>
<evidence type="ECO:0000256" key="4">
    <source>
        <dbReference type="SAM" id="MobiDB-lite"/>
    </source>
</evidence>
<dbReference type="SMART" id="SM00259">
    <property type="entry name" value="ZnF_A20"/>
    <property type="match status" value="1"/>
</dbReference>
<evidence type="ECO:0000313" key="7">
    <source>
        <dbReference type="EMBL" id="KAJ8312254.1"/>
    </source>
</evidence>
<dbReference type="InterPro" id="IPR037191">
    <property type="entry name" value="VPS9_dom_sf"/>
</dbReference>
<feature type="domain" description="A20-type" evidence="5">
    <location>
        <begin position="15"/>
        <end position="49"/>
    </location>
</feature>
<dbReference type="EMBL" id="JARBDR010000440">
    <property type="protein sequence ID" value="KAJ8312254.1"/>
    <property type="molecule type" value="Genomic_DNA"/>
</dbReference>
<dbReference type="SUPFAM" id="SSF57716">
    <property type="entry name" value="Glucocorticoid receptor-like (DNA-binding domain)"/>
    <property type="match status" value="1"/>
</dbReference>
<feature type="compositionally biased region" description="Polar residues" evidence="4">
    <location>
        <begin position="85"/>
        <end position="95"/>
    </location>
</feature>
<proteinExistence type="predicted"/>
<dbReference type="Gene3D" id="1.20.1050.80">
    <property type="entry name" value="VPS9 domain"/>
    <property type="match status" value="1"/>
</dbReference>
<dbReference type="PROSITE" id="PS51205">
    <property type="entry name" value="VPS9"/>
    <property type="match status" value="1"/>
</dbReference>
<dbReference type="Pfam" id="PF18151">
    <property type="entry name" value="DUF5601"/>
    <property type="match status" value="1"/>
</dbReference>
<evidence type="ECO:0000256" key="1">
    <source>
        <dbReference type="ARBA" id="ARBA00022723"/>
    </source>
</evidence>
<name>A0ABQ9F4J3_TEGGR</name>
<dbReference type="Gene3D" id="1.20.5.4770">
    <property type="match status" value="1"/>
</dbReference>
<dbReference type="SUPFAM" id="SSF109993">
    <property type="entry name" value="VPS9 domain"/>
    <property type="match status" value="1"/>
</dbReference>
<keyword evidence="3" id="KW-0862">Zinc</keyword>
<evidence type="ECO:0008006" key="9">
    <source>
        <dbReference type="Google" id="ProtNLM"/>
    </source>
</evidence>
<dbReference type="InterPro" id="IPR045046">
    <property type="entry name" value="Vps9-like"/>
</dbReference>
<keyword evidence="8" id="KW-1185">Reference proteome</keyword>
<feature type="compositionally biased region" description="Basic and acidic residues" evidence="4">
    <location>
        <begin position="52"/>
        <end position="70"/>
    </location>
</feature>
<accession>A0ABQ9F4J3</accession>
<dbReference type="SMART" id="SM00167">
    <property type="entry name" value="VPS9"/>
    <property type="match status" value="1"/>
</dbReference>
<reference evidence="7 8" key="1">
    <citation type="submission" date="2022-12" db="EMBL/GenBank/DDBJ databases">
        <title>Chromosome-level genome of Tegillarca granosa.</title>
        <authorList>
            <person name="Kim J."/>
        </authorList>
    </citation>
    <scope>NUCLEOTIDE SEQUENCE [LARGE SCALE GENOMIC DNA]</scope>
    <source>
        <strain evidence="7">Teg-2019</strain>
        <tissue evidence="7">Adductor muscle</tissue>
    </source>
</reference>
<feature type="region of interest" description="Disordered" evidence="4">
    <location>
        <begin position="51"/>
        <end position="116"/>
    </location>
</feature>
<dbReference type="InterPro" id="IPR041545">
    <property type="entry name" value="DUF5601"/>
</dbReference>
<keyword evidence="2" id="KW-0863">Zinc-finger</keyword>
<feature type="region of interest" description="Disordered" evidence="4">
    <location>
        <begin position="488"/>
        <end position="535"/>
    </location>
</feature>
<comment type="caution">
    <text evidence="7">The sequence shown here is derived from an EMBL/GenBank/DDBJ whole genome shotgun (WGS) entry which is preliminary data.</text>
</comment>
<evidence type="ECO:0000259" key="6">
    <source>
        <dbReference type="PROSITE" id="PS51205"/>
    </source>
</evidence>
<dbReference type="InterPro" id="IPR002653">
    <property type="entry name" value="Znf_A20"/>
</dbReference>
<dbReference type="PANTHER" id="PTHR23101">
    <property type="entry name" value="RAB GDP/GTP EXCHANGE FACTOR"/>
    <property type="match status" value="1"/>
</dbReference>
<evidence type="ECO:0000256" key="2">
    <source>
        <dbReference type="ARBA" id="ARBA00022771"/>
    </source>
</evidence>
<dbReference type="Pfam" id="PF01754">
    <property type="entry name" value="zf-A20"/>
    <property type="match status" value="1"/>
</dbReference>
<keyword evidence="1" id="KW-0479">Metal-binding</keyword>
<dbReference type="Proteomes" id="UP001217089">
    <property type="component" value="Unassembled WGS sequence"/>
</dbReference>
<dbReference type="Gene3D" id="1.10.246.120">
    <property type="match status" value="1"/>
</dbReference>